<dbReference type="AlphaFoldDB" id="A0AAN9SR69"/>
<proteinExistence type="predicted"/>
<dbReference type="Proteomes" id="UP001386955">
    <property type="component" value="Unassembled WGS sequence"/>
</dbReference>
<protein>
    <submittedName>
        <fullName evidence="1">Uncharacterized protein</fullName>
    </submittedName>
</protein>
<comment type="caution">
    <text evidence="1">The sequence shown here is derived from an EMBL/GenBank/DDBJ whole genome shotgun (WGS) entry which is preliminary data.</text>
</comment>
<gene>
    <name evidence="1" type="ORF">VNO78_05639</name>
</gene>
<evidence type="ECO:0000313" key="2">
    <source>
        <dbReference type="Proteomes" id="UP001386955"/>
    </source>
</evidence>
<name>A0AAN9SR69_PSOTE</name>
<reference evidence="1 2" key="1">
    <citation type="submission" date="2024-01" db="EMBL/GenBank/DDBJ databases">
        <title>The genomes of 5 underutilized Papilionoideae crops provide insights into root nodulation and disease resistanc.</title>
        <authorList>
            <person name="Jiang F."/>
        </authorList>
    </citation>
    <scope>NUCLEOTIDE SEQUENCE [LARGE SCALE GENOMIC DNA]</scope>
    <source>
        <strain evidence="1">DUOXIRENSHENG_FW03</strain>
        <tissue evidence="1">Leaves</tissue>
    </source>
</reference>
<organism evidence="1 2">
    <name type="scientific">Psophocarpus tetragonolobus</name>
    <name type="common">Winged bean</name>
    <name type="synonym">Dolichos tetragonolobus</name>
    <dbReference type="NCBI Taxonomy" id="3891"/>
    <lineage>
        <taxon>Eukaryota</taxon>
        <taxon>Viridiplantae</taxon>
        <taxon>Streptophyta</taxon>
        <taxon>Embryophyta</taxon>
        <taxon>Tracheophyta</taxon>
        <taxon>Spermatophyta</taxon>
        <taxon>Magnoliopsida</taxon>
        <taxon>eudicotyledons</taxon>
        <taxon>Gunneridae</taxon>
        <taxon>Pentapetalae</taxon>
        <taxon>rosids</taxon>
        <taxon>fabids</taxon>
        <taxon>Fabales</taxon>
        <taxon>Fabaceae</taxon>
        <taxon>Papilionoideae</taxon>
        <taxon>50 kb inversion clade</taxon>
        <taxon>NPAAA clade</taxon>
        <taxon>indigoferoid/millettioid clade</taxon>
        <taxon>Phaseoleae</taxon>
        <taxon>Psophocarpus</taxon>
    </lineage>
</organism>
<keyword evidence="2" id="KW-1185">Reference proteome</keyword>
<sequence>MYRMAYPNQGTRVLSDPTVGLSLFGLLTTFPSITHLLFHRQLVLFLGCLMMGWRRNKFHPLWNSLVLGDVENGQKHLGMLCLVNFEDNHILIAPRLGNHLAKPILCDE</sequence>
<evidence type="ECO:0000313" key="1">
    <source>
        <dbReference type="EMBL" id="KAK7404683.1"/>
    </source>
</evidence>
<accession>A0AAN9SR69</accession>
<dbReference type="EMBL" id="JAYMYS010000002">
    <property type="protein sequence ID" value="KAK7404683.1"/>
    <property type="molecule type" value="Genomic_DNA"/>
</dbReference>